<dbReference type="InterPro" id="IPR027268">
    <property type="entry name" value="Peptidase_M4/M1_CTD_sf"/>
</dbReference>
<dbReference type="Gene3D" id="2.60.40.1910">
    <property type="match status" value="1"/>
</dbReference>
<dbReference type="EMBL" id="AP018929">
    <property type="protein sequence ID" value="BBG23447.1"/>
    <property type="molecule type" value="Genomic_DNA"/>
</dbReference>
<keyword evidence="17" id="KW-1185">Reference proteome</keyword>
<dbReference type="GO" id="GO:0016020">
    <property type="term" value="C:membrane"/>
    <property type="evidence" value="ECO:0007669"/>
    <property type="project" value="TreeGrafter"/>
</dbReference>
<keyword evidence="5 11" id="KW-0378">Hydrolase</keyword>
<evidence type="ECO:0000256" key="4">
    <source>
        <dbReference type="ARBA" id="ARBA00022723"/>
    </source>
</evidence>
<evidence type="ECO:0000256" key="9">
    <source>
        <dbReference type="PIRSR" id="PIRSR634016-3"/>
    </source>
</evidence>
<dbReference type="GeneID" id="41717120"/>
<keyword evidence="7 11" id="KW-0482">Metalloprotease</keyword>
<feature type="binding site" evidence="9">
    <location>
        <position position="273"/>
    </location>
    <ligand>
        <name>Zn(2+)</name>
        <dbReference type="ChEBI" id="CHEBI:29105"/>
        <note>catalytic</note>
    </ligand>
</feature>
<sequence>MIQVSSYEIDLSFKDLDYSGKVKISLSSDEDVVLDSVKHEIYSVTSSGNSLKFVREGDKVRIYTGKFSGTLEVSFSGKVDEEGIQGIYKAPYPGGYMISTQFEANYARRFIPCIDDPSKKATFLIRVQVDKDKDVISNMPIKEVVDQGNRKTVIFHETPKMSTYLLYLGIGKFEEVKEDFRFPILLATVPGKSVRGKFSLDVAKKSVEFYEKYFSIPYQLPKMHLIAVPEFSAGAMENWGAITFREIALLADDKTPFSRKRRIAVTVAHELAHQWFGDLVTMKWWDDLWLNESFATFMSHKAMDAIRKDWDLIGYFLSIETSEAMERDSLFTHPIHVPVKTPEEIEEIFDEISYGKGASILRMIESYVGEENFRKGVSEYLKKFSFSNAEASDLWTSISNVSGEDVNSIMEEWIMNEGYPVLKVKREGDGKIRISQERFSLVETKDRLYKVPVTALVDGKENSFLMTEKEKVIEGTKAKLNLDRAGFYRVFYDDVDSFFETDPNPKERWGLINDYFAFLMKGMIGQDEYLSLVRRMENEENHLPAGEVASQMFLLYTINPERWGIAKQVLTKYAERWKTRESEVDRQLYASLVDSLSYMDESFASTIAPMFEKMDSMIPEMKDAVALAYSVAGGEKAHERLMSLYKESNFDEEKLRYLRAMLASHKPCLVANALNMALSGEVKKQDIPFMVIWGSMFNESRDVTWEWFKAHMERISRYYQGTPRMGVIMGNVLPLVGLTHEDAVKVAENVKEGKAFVEVGKQKLQLYKKLF</sequence>
<reference evidence="16 17" key="2">
    <citation type="journal article" date="2020" name="Int. J. Syst. Evol. Microbiol.">
        <title>Sulfuracidifex tepidarius gen. nov., sp. nov. and transfer of Sulfolobus metallicus Huber and Stetter 1992 to the genus Sulfuracidifex as Sulfuracidifex metallicus comb. nov.</title>
        <authorList>
            <person name="Itoh T."/>
            <person name="Miura T."/>
            <person name="Sakai H.D."/>
            <person name="Kato S."/>
            <person name="Ohkuma M."/>
            <person name="Takashina T."/>
        </authorList>
    </citation>
    <scope>NUCLEOTIDE SEQUENCE</scope>
    <source>
        <strain evidence="15 17">IC-006</strain>
        <strain evidence="16">IC-007</strain>
    </source>
</reference>
<dbReference type="SUPFAM" id="SSF63737">
    <property type="entry name" value="Leukotriene A4 hydrolase N-terminal domain"/>
    <property type="match status" value="1"/>
</dbReference>
<feature type="domain" description="Aminopeptidase N-like N-terminal" evidence="14">
    <location>
        <begin position="7"/>
        <end position="165"/>
    </location>
</feature>
<evidence type="ECO:0000256" key="5">
    <source>
        <dbReference type="ARBA" id="ARBA00022801"/>
    </source>
</evidence>
<dbReference type="InterPro" id="IPR045357">
    <property type="entry name" value="Aminopeptidase_N-like_N"/>
</dbReference>
<dbReference type="PANTHER" id="PTHR11533:SF174">
    <property type="entry name" value="PUROMYCIN-SENSITIVE AMINOPEPTIDASE-RELATED"/>
    <property type="match status" value="1"/>
</dbReference>
<dbReference type="Pfam" id="PF01433">
    <property type="entry name" value="Peptidase_M1"/>
    <property type="match status" value="1"/>
</dbReference>
<keyword evidence="3 11" id="KW-0645">Protease</keyword>
<evidence type="ECO:0000313" key="18">
    <source>
        <dbReference type="Proteomes" id="UP000325030"/>
    </source>
</evidence>
<dbReference type="GO" id="GO:0043171">
    <property type="term" value="P:peptide catabolic process"/>
    <property type="evidence" value="ECO:0007669"/>
    <property type="project" value="TreeGrafter"/>
</dbReference>
<dbReference type="GO" id="GO:0005737">
    <property type="term" value="C:cytoplasm"/>
    <property type="evidence" value="ECO:0007669"/>
    <property type="project" value="TreeGrafter"/>
</dbReference>
<dbReference type="InterPro" id="IPR034016">
    <property type="entry name" value="M1_APN-typ"/>
</dbReference>
<evidence type="ECO:0000259" key="13">
    <source>
        <dbReference type="Pfam" id="PF11838"/>
    </source>
</evidence>
<dbReference type="PRINTS" id="PR00756">
    <property type="entry name" value="ALADIPTASE"/>
</dbReference>
<accession>A0A510E131</accession>
<evidence type="ECO:0000313" key="15">
    <source>
        <dbReference type="EMBL" id="BBG23447.1"/>
    </source>
</evidence>
<feature type="active site" description="Proton acceptor" evidence="8">
    <location>
        <position position="270"/>
    </location>
</feature>
<evidence type="ECO:0000313" key="17">
    <source>
        <dbReference type="Proteomes" id="UP000322983"/>
    </source>
</evidence>
<dbReference type="Gene3D" id="1.10.390.10">
    <property type="entry name" value="Neutral Protease Domain 2"/>
    <property type="match status" value="1"/>
</dbReference>
<dbReference type="Proteomes" id="UP000322983">
    <property type="component" value="Chromosome"/>
</dbReference>
<dbReference type="InterPro" id="IPR024571">
    <property type="entry name" value="ERAP1-like_C_dom"/>
</dbReference>
<evidence type="ECO:0000256" key="1">
    <source>
        <dbReference type="ARBA" id="ARBA00010136"/>
    </source>
</evidence>
<dbReference type="Pfam" id="PF11838">
    <property type="entry name" value="ERAP1_C"/>
    <property type="match status" value="1"/>
</dbReference>
<evidence type="ECO:0000259" key="12">
    <source>
        <dbReference type="Pfam" id="PF01433"/>
    </source>
</evidence>
<gene>
    <name evidence="15" type="ORF">IC006_0731</name>
    <name evidence="16" type="ORF">IC007_0704</name>
</gene>
<evidence type="ECO:0000256" key="6">
    <source>
        <dbReference type="ARBA" id="ARBA00022833"/>
    </source>
</evidence>
<keyword evidence="2 11" id="KW-0031">Aminopeptidase</keyword>
<evidence type="ECO:0000256" key="8">
    <source>
        <dbReference type="PIRSR" id="PIRSR634016-1"/>
    </source>
</evidence>
<dbReference type="GO" id="GO:0008270">
    <property type="term" value="F:zinc ion binding"/>
    <property type="evidence" value="ECO:0007669"/>
    <property type="project" value="UniProtKB-UniRule"/>
</dbReference>
<keyword evidence="6 9" id="KW-0862">Zinc</keyword>
<evidence type="ECO:0000256" key="7">
    <source>
        <dbReference type="ARBA" id="ARBA00023049"/>
    </source>
</evidence>
<feature type="binding site" evidence="9">
    <location>
        <position position="269"/>
    </location>
    <ligand>
        <name>Zn(2+)</name>
        <dbReference type="ChEBI" id="CHEBI:29105"/>
        <note>catalytic</note>
    </ligand>
</feature>
<dbReference type="Gene3D" id="1.25.50.20">
    <property type="match status" value="1"/>
</dbReference>
<dbReference type="GO" id="GO:0006508">
    <property type="term" value="P:proteolysis"/>
    <property type="evidence" value="ECO:0007669"/>
    <property type="project" value="UniProtKB-KW"/>
</dbReference>
<dbReference type="InterPro" id="IPR050344">
    <property type="entry name" value="Peptidase_M1_aminopeptidases"/>
</dbReference>
<feature type="domain" description="ERAP1-like C-terminal" evidence="13">
    <location>
        <begin position="479"/>
        <end position="746"/>
    </location>
</feature>
<evidence type="ECO:0000256" key="3">
    <source>
        <dbReference type="ARBA" id="ARBA00022670"/>
    </source>
</evidence>
<dbReference type="PANTHER" id="PTHR11533">
    <property type="entry name" value="PROTEASE M1 ZINC METALLOPROTEASE"/>
    <property type="match status" value="1"/>
</dbReference>
<dbReference type="AlphaFoldDB" id="A0A510E131"/>
<accession>A0A510DTG6</accession>
<comment type="cofactor">
    <cofactor evidence="9 11">
        <name>Zn(2+)</name>
        <dbReference type="ChEBI" id="CHEBI:29105"/>
    </cofactor>
    <text evidence="9 11">Binds 1 zinc ion per subunit.</text>
</comment>
<reference evidence="18" key="1">
    <citation type="submission" date="2018-09" db="EMBL/GenBank/DDBJ databases">
        <title>Complete Genome Sequencing of Sulfolobus sp. JCM 16834.</title>
        <authorList>
            <person name="Kato S."/>
            <person name="Itoh T."/>
            <person name="Ohkuma M."/>
        </authorList>
    </citation>
    <scope>NUCLEOTIDE SEQUENCE [LARGE SCALE GENOMIC DNA]</scope>
    <source>
        <strain evidence="18">IC-007</strain>
    </source>
</reference>
<feature type="binding site" evidence="9">
    <location>
        <position position="292"/>
    </location>
    <ligand>
        <name>Zn(2+)</name>
        <dbReference type="ChEBI" id="CHEBI:29105"/>
        <note>catalytic</note>
    </ligand>
</feature>
<dbReference type="InterPro" id="IPR042097">
    <property type="entry name" value="Aminopeptidase_N-like_N_sf"/>
</dbReference>
<dbReference type="Proteomes" id="UP000325030">
    <property type="component" value="Chromosome"/>
</dbReference>
<name>A0A510E131_9CREN</name>
<dbReference type="KEGG" id="step:IC006_0731"/>
<protein>
    <recommendedName>
        <fullName evidence="11">Aminopeptidase</fullName>
        <ecNumber evidence="11">3.4.11.-</ecNumber>
    </recommendedName>
</protein>
<dbReference type="GO" id="GO:0005615">
    <property type="term" value="C:extracellular space"/>
    <property type="evidence" value="ECO:0007669"/>
    <property type="project" value="TreeGrafter"/>
</dbReference>
<evidence type="ECO:0000259" key="14">
    <source>
        <dbReference type="Pfam" id="PF17900"/>
    </source>
</evidence>
<dbReference type="EC" id="3.4.11.-" evidence="11"/>
<dbReference type="InterPro" id="IPR014782">
    <property type="entry name" value="Peptidase_M1_dom"/>
</dbReference>
<evidence type="ECO:0000256" key="2">
    <source>
        <dbReference type="ARBA" id="ARBA00022438"/>
    </source>
</evidence>
<dbReference type="Gene3D" id="2.60.40.1730">
    <property type="entry name" value="tricorn interacting facor f3 domain"/>
    <property type="match status" value="1"/>
</dbReference>
<evidence type="ECO:0000313" key="16">
    <source>
        <dbReference type="EMBL" id="BBG26199.1"/>
    </source>
</evidence>
<dbReference type="GO" id="GO:0070006">
    <property type="term" value="F:metalloaminopeptidase activity"/>
    <property type="evidence" value="ECO:0007669"/>
    <property type="project" value="TreeGrafter"/>
</dbReference>
<dbReference type="CDD" id="cd09601">
    <property type="entry name" value="M1_APN-Q_like"/>
    <property type="match status" value="1"/>
</dbReference>
<dbReference type="GO" id="GO:0042277">
    <property type="term" value="F:peptide binding"/>
    <property type="evidence" value="ECO:0007669"/>
    <property type="project" value="TreeGrafter"/>
</dbReference>
<feature type="site" description="Transition state stabilizer" evidence="10">
    <location>
        <position position="354"/>
    </location>
</feature>
<feature type="domain" description="Peptidase M1 membrane alanine aminopeptidase" evidence="12">
    <location>
        <begin position="198"/>
        <end position="413"/>
    </location>
</feature>
<proteinExistence type="inferred from homology"/>
<evidence type="ECO:0000256" key="10">
    <source>
        <dbReference type="PIRSR" id="PIRSR634016-4"/>
    </source>
</evidence>
<dbReference type="EMBL" id="AP018930">
    <property type="protein sequence ID" value="BBG26199.1"/>
    <property type="molecule type" value="Genomic_DNA"/>
</dbReference>
<dbReference type="FunFam" id="1.10.390.10:FF:000006">
    <property type="entry name" value="Puromycin-sensitive aminopeptidase"/>
    <property type="match status" value="1"/>
</dbReference>
<organism evidence="16 18">
    <name type="scientific">Sulfuracidifex tepidarius</name>
    <dbReference type="NCBI Taxonomy" id="1294262"/>
    <lineage>
        <taxon>Archaea</taxon>
        <taxon>Thermoproteota</taxon>
        <taxon>Thermoprotei</taxon>
        <taxon>Sulfolobales</taxon>
        <taxon>Sulfolobaceae</taxon>
        <taxon>Sulfuracidifex</taxon>
    </lineage>
</organism>
<dbReference type="STRING" id="1294262.GCA_001316085_02021"/>
<dbReference type="SUPFAM" id="SSF55486">
    <property type="entry name" value="Metalloproteases ('zincins'), catalytic domain"/>
    <property type="match status" value="1"/>
</dbReference>
<dbReference type="RefSeq" id="WP_232048998.1">
    <property type="nucleotide sequence ID" value="NZ_AP018929.1"/>
</dbReference>
<keyword evidence="4 9" id="KW-0479">Metal-binding</keyword>
<dbReference type="Pfam" id="PF17900">
    <property type="entry name" value="Peptidase_M1_N"/>
    <property type="match status" value="1"/>
</dbReference>
<dbReference type="InterPro" id="IPR001930">
    <property type="entry name" value="Peptidase_M1"/>
</dbReference>
<comment type="similarity">
    <text evidence="1 11">Belongs to the peptidase M1 family.</text>
</comment>
<evidence type="ECO:0000256" key="11">
    <source>
        <dbReference type="RuleBase" id="RU364040"/>
    </source>
</evidence>